<accession>A0A0D8HJJ9</accession>
<dbReference type="RefSeq" id="WP_052604907.1">
    <property type="nucleotide sequence ID" value="NZ_JXYS01000026.1"/>
</dbReference>
<protein>
    <recommendedName>
        <fullName evidence="4">Peptidase propeptide and YPEB domain protein</fullName>
    </recommendedName>
</protein>
<organism evidence="2 3">
    <name type="scientific">Acidithrix ferrooxidans</name>
    <dbReference type="NCBI Taxonomy" id="1280514"/>
    <lineage>
        <taxon>Bacteria</taxon>
        <taxon>Bacillati</taxon>
        <taxon>Actinomycetota</taxon>
        <taxon>Acidimicrobiia</taxon>
        <taxon>Acidimicrobiales</taxon>
        <taxon>Acidimicrobiaceae</taxon>
        <taxon>Acidithrix</taxon>
    </lineage>
</organism>
<name>A0A0D8HJJ9_9ACTN</name>
<evidence type="ECO:0008006" key="4">
    <source>
        <dbReference type="Google" id="ProtNLM"/>
    </source>
</evidence>
<evidence type="ECO:0000313" key="2">
    <source>
        <dbReference type="EMBL" id="KJF18039.1"/>
    </source>
</evidence>
<sequence>MKDMKNGQAPRAHGFNRLGSSMKRRPFVFLVGGAALGAVGLFAGPTIGIQLASSTATTVGTSSLTPNVAADQAATNWANTNAPGTGQVVIVKTESDTEGALNTPVFDVKLIAANANTYSITVQASNDAILSAHLAENSISPTSSTVAPTSSTVAPTSSTVAPTSSTVAPTSSTVAPTSSTVAPTSSTVAPTSSTVAPTSSTVAPSLLSTISGADQAATSWVNANAPGAGSVQIIKTEPDTEGSSHIPVFDVNVIGGNGHEYAVTVAQANDAVINAHLTESQPKVLTSVDKSKTSSSDH</sequence>
<dbReference type="STRING" id="1280514.AXFE_11380"/>
<feature type="region of interest" description="Disordered" evidence="1">
    <location>
        <begin position="140"/>
        <end position="199"/>
    </location>
</feature>
<proteinExistence type="predicted"/>
<evidence type="ECO:0000256" key="1">
    <source>
        <dbReference type="SAM" id="MobiDB-lite"/>
    </source>
</evidence>
<dbReference type="AlphaFoldDB" id="A0A0D8HJJ9"/>
<dbReference type="Proteomes" id="UP000032360">
    <property type="component" value="Unassembled WGS sequence"/>
</dbReference>
<dbReference type="EMBL" id="JXYS01000026">
    <property type="protein sequence ID" value="KJF18039.1"/>
    <property type="molecule type" value="Genomic_DNA"/>
</dbReference>
<comment type="caution">
    <text evidence="2">The sequence shown here is derived from an EMBL/GenBank/DDBJ whole genome shotgun (WGS) entry which is preliminary data.</text>
</comment>
<gene>
    <name evidence="2" type="ORF">AXFE_11380</name>
</gene>
<evidence type="ECO:0000313" key="3">
    <source>
        <dbReference type="Proteomes" id="UP000032360"/>
    </source>
</evidence>
<dbReference type="PATRIC" id="fig|1280514.3.peg.1494"/>
<reference evidence="2 3" key="1">
    <citation type="submission" date="2015-01" db="EMBL/GenBank/DDBJ databases">
        <title>Draft genome of the acidophilic iron oxidizer Acidithrix ferrooxidans strain Py-F3.</title>
        <authorList>
            <person name="Poehlein A."/>
            <person name="Eisen S."/>
            <person name="Schloemann M."/>
            <person name="Johnson B.D."/>
            <person name="Daniel R."/>
            <person name="Muehling M."/>
        </authorList>
    </citation>
    <scope>NUCLEOTIDE SEQUENCE [LARGE SCALE GENOMIC DNA]</scope>
    <source>
        <strain evidence="2 3">Py-F3</strain>
    </source>
</reference>
<keyword evidence="3" id="KW-1185">Reference proteome</keyword>